<accession>A0A7Z0CJ86</accession>
<evidence type="ECO:0000259" key="2">
    <source>
        <dbReference type="Pfam" id="PF11774"/>
    </source>
</evidence>
<dbReference type="Proteomes" id="UP000547973">
    <property type="component" value="Unassembled WGS sequence"/>
</dbReference>
<evidence type="ECO:0000259" key="3">
    <source>
        <dbReference type="Pfam" id="PF23359"/>
    </source>
</evidence>
<dbReference type="OrthoDB" id="4113332at2"/>
<proteinExistence type="predicted"/>
<dbReference type="Gene3D" id="3.30.60.230">
    <property type="entry name" value="Lsr2, dimerization domain"/>
    <property type="match status" value="1"/>
</dbReference>
<evidence type="ECO:0000313" key="4">
    <source>
        <dbReference type="EMBL" id="NYI40485.1"/>
    </source>
</evidence>
<feature type="domain" description="Lsr2 DNA-binding" evidence="3">
    <location>
        <begin position="67"/>
        <end position="102"/>
    </location>
</feature>
<dbReference type="Pfam" id="PF11774">
    <property type="entry name" value="Lsr2"/>
    <property type="match status" value="1"/>
</dbReference>
<comment type="caution">
    <text evidence="4">The sequence shown here is derived from an EMBL/GenBank/DDBJ whole genome shotgun (WGS) entry which is preliminary data.</text>
</comment>
<protein>
    <recommendedName>
        <fullName evidence="6">Lsr2 protein</fullName>
    </recommendedName>
</protein>
<dbReference type="Pfam" id="PF23359">
    <property type="entry name" value="Lsr2_DNA-bd"/>
    <property type="match status" value="1"/>
</dbReference>
<dbReference type="RefSeq" id="WP_062076150.1">
    <property type="nucleotide sequence ID" value="NZ_BBRC01000018.1"/>
</dbReference>
<evidence type="ECO:0000313" key="5">
    <source>
        <dbReference type="Proteomes" id="UP000547973"/>
    </source>
</evidence>
<dbReference type="InterPro" id="IPR042261">
    <property type="entry name" value="Lsr2-like_dimerization"/>
</dbReference>
<evidence type="ECO:0008006" key="6">
    <source>
        <dbReference type="Google" id="ProtNLM"/>
    </source>
</evidence>
<organism evidence="4 5">
    <name type="scientific">Demequina lutea</name>
    <dbReference type="NCBI Taxonomy" id="431489"/>
    <lineage>
        <taxon>Bacteria</taxon>
        <taxon>Bacillati</taxon>
        <taxon>Actinomycetota</taxon>
        <taxon>Actinomycetes</taxon>
        <taxon>Micrococcales</taxon>
        <taxon>Demequinaceae</taxon>
        <taxon>Demequina</taxon>
    </lineage>
</organism>
<dbReference type="GO" id="GO:0003677">
    <property type="term" value="F:DNA binding"/>
    <property type="evidence" value="ECO:0007669"/>
    <property type="project" value="UniProtKB-KW"/>
</dbReference>
<evidence type="ECO:0000256" key="1">
    <source>
        <dbReference type="ARBA" id="ARBA00023125"/>
    </source>
</evidence>
<dbReference type="EMBL" id="JACBZO010000001">
    <property type="protein sequence ID" value="NYI40485.1"/>
    <property type="molecule type" value="Genomic_DNA"/>
</dbReference>
<dbReference type="InterPro" id="IPR055370">
    <property type="entry name" value="Lsr2_DNA-bd"/>
</dbReference>
<keyword evidence="5" id="KW-1185">Reference proteome</keyword>
<name>A0A7Z0CJ86_9MICO</name>
<dbReference type="InterPro" id="IPR024412">
    <property type="entry name" value="Lsr2_dim_dom"/>
</dbReference>
<sequence>MAQKVQVVLLDDIDGGSADEALKFSFEGASYEIDLSTAHAAEFRASVAPWIKAARKVSGRTAGRVVANSDTSKIRAWAKSSGLGVSERGRISAAIRAAYTAAH</sequence>
<reference evidence="4 5" key="1">
    <citation type="submission" date="2020-07" db="EMBL/GenBank/DDBJ databases">
        <title>Sequencing the genomes of 1000 actinobacteria strains.</title>
        <authorList>
            <person name="Klenk H.-P."/>
        </authorList>
    </citation>
    <scope>NUCLEOTIDE SEQUENCE [LARGE SCALE GENOMIC DNA]</scope>
    <source>
        <strain evidence="4 5">DSM 19970</strain>
    </source>
</reference>
<dbReference type="InterPro" id="IPR036625">
    <property type="entry name" value="E3-bd_dom_sf"/>
</dbReference>
<gene>
    <name evidence="4" type="ORF">BKA03_000604</name>
</gene>
<dbReference type="GO" id="GO:0016746">
    <property type="term" value="F:acyltransferase activity"/>
    <property type="evidence" value="ECO:0007669"/>
    <property type="project" value="InterPro"/>
</dbReference>
<feature type="domain" description="Lsr2 dimerization" evidence="2">
    <location>
        <begin position="1"/>
        <end position="57"/>
    </location>
</feature>
<keyword evidence="1" id="KW-0238">DNA-binding</keyword>
<dbReference type="AlphaFoldDB" id="A0A7Z0CJ86"/>
<dbReference type="Gene3D" id="4.10.320.10">
    <property type="entry name" value="E3-binding domain"/>
    <property type="match status" value="1"/>
</dbReference>